<feature type="domain" description="CxC2-like cysteine cluster KDZ transposase-associated" evidence="3">
    <location>
        <begin position="161"/>
        <end position="267"/>
    </location>
</feature>
<dbReference type="Pfam" id="PF18803">
    <property type="entry name" value="CxC2"/>
    <property type="match status" value="1"/>
</dbReference>
<keyword evidence="5" id="KW-1185">Reference proteome</keyword>
<evidence type="ECO:0000256" key="1">
    <source>
        <dbReference type="SAM" id="MobiDB-lite"/>
    </source>
</evidence>
<dbReference type="EMBL" id="JACAZI010000018">
    <property type="protein sequence ID" value="KAF7341453.1"/>
    <property type="molecule type" value="Genomic_DNA"/>
</dbReference>
<feature type="region of interest" description="Disordered" evidence="1">
    <location>
        <begin position="632"/>
        <end position="667"/>
    </location>
</feature>
<protein>
    <submittedName>
        <fullName evidence="4">CxC2 domain-containing protein</fullName>
    </submittedName>
</protein>
<comment type="caution">
    <text evidence="4">The sequence shown here is derived from an EMBL/GenBank/DDBJ whole genome shotgun (WGS) entry which is preliminary data.</text>
</comment>
<feature type="compositionally biased region" description="Basic and acidic residues" evidence="1">
    <location>
        <begin position="632"/>
        <end position="650"/>
    </location>
</feature>
<dbReference type="InterPro" id="IPR041457">
    <property type="entry name" value="CxC2_KDZ-assoc"/>
</dbReference>
<gene>
    <name evidence="4" type="ORF">MVEN_01882500</name>
</gene>
<evidence type="ECO:0000313" key="5">
    <source>
        <dbReference type="Proteomes" id="UP000620124"/>
    </source>
</evidence>
<proteinExistence type="predicted"/>
<sequence>MSLYLCDPPIYWDPGEPDTPLAGRKMYLVCGMYVLQPGIYTSWPSTQAQSSHISGASVKSFWDYDKLRAAWHARCSLGEHDHPVEHHPAPPRSPEKHQEVDVFDQLMGFADEGEIVAPVMSEGLAALKIKIKAKQYENSDHPVKTWIPKWEDHQFSVRTTKDLGLCYQIGHPFGDDCPFNYLAQAKDFVVLHNNGIHVLNIDFCCCTGAPSEVAQLLNIGWYPATHKDPSTAATVSLLRQFHKLNLQARLPAYDFYNTLVLLTNSAGLNQVPNRLPQFMNMVREYRHLQMCKRAGRGHDPNGLSATQPGELAIPCRACPHPNINLPEGWDQAPPEVAWIYRLLVSEDANFKIKGRAQSSRENDPTLGPGWAYMVASDPYLSYLAQHVHEDEINYCVLFAALWSAWGRFATTMADVLARIATEEHARVVRDGASALTVKPGPFLMAGIEIQEKQVALQLEAKRKNMTMIQATALQRSRTLILAQVKALHDIQGMYMPGLKTWLAQQAPALPAGSDVKPETIPIYLPSSLPASAQDIVCVSDLVKQEDSLRAAQADEALRALRSGLRTRTFAHRFKRKNLDGQGAYTKSRELLDGIEDRIRSAATAYRAARAALVVLCGPGSWQNELQELKKEDIRGMNKRALNDEEKEENRKARRQAGLPEDLDGGKN</sequence>
<evidence type="ECO:0000313" key="4">
    <source>
        <dbReference type="EMBL" id="KAF7341453.1"/>
    </source>
</evidence>
<dbReference type="AlphaFoldDB" id="A0A8H6XHS9"/>
<feature type="domain" description="Ribonuclease H1 N-terminal" evidence="2">
    <location>
        <begin position="36"/>
        <end position="64"/>
    </location>
</feature>
<evidence type="ECO:0000259" key="3">
    <source>
        <dbReference type="Pfam" id="PF18803"/>
    </source>
</evidence>
<dbReference type="Pfam" id="PF01693">
    <property type="entry name" value="Cauli_VI"/>
    <property type="match status" value="1"/>
</dbReference>
<organism evidence="4 5">
    <name type="scientific">Mycena venus</name>
    <dbReference type="NCBI Taxonomy" id="2733690"/>
    <lineage>
        <taxon>Eukaryota</taxon>
        <taxon>Fungi</taxon>
        <taxon>Dikarya</taxon>
        <taxon>Basidiomycota</taxon>
        <taxon>Agaricomycotina</taxon>
        <taxon>Agaricomycetes</taxon>
        <taxon>Agaricomycetidae</taxon>
        <taxon>Agaricales</taxon>
        <taxon>Marasmiineae</taxon>
        <taxon>Mycenaceae</taxon>
        <taxon>Mycena</taxon>
    </lineage>
</organism>
<dbReference type="Proteomes" id="UP000620124">
    <property type="component" value="Unassembled WGS sequence"/>
</dbReference>
<dbReference type="OrthoDB" id="3235114at2759"/>
<accession>A0A8H6XHS9</accession>
<evidence type="ECO:0000259" key="2">
    <source>
        <dbReference type="Pfam" id="PF01693"/>
    </source>
</evidence>
<reference evidence="4" key="1">
    <citation type="submission" date="2020-05" db="EMBL/GenBank/DDBJ databases">
        <title>Mycena genomes resolve the evolution of fungal bioluminescence.</title>
        <authorList>
            <person name="Tsai I.J."/>
        </authorList>
    </citation>
    <scope>NUCLEOTIDE SEQUENCE</scope>
    <source>
        <strain evidence="4">CCC161011</strain>
    </source>
</reference>
<name>A0A8H6XHS9_9AGAR</name>
<dbReference type="InterPro" id="IPR011320">
    <property type="entry name" value="RNase_H1_N"/>
</dbReference>